<proteinExistence type="predicted"/>
<dbReference type="EMBL" id="BPLQ01015581">
    <property type="protein sequence ID" value="GIY89139.1"/>
    <property type="molecule type" value="Genomic_DNA"/>
</dbReference>
<reference evidence="1 2" key="1">
    <citation type="submission" date="2021-06" db="EMBL/GenBank/DDBJ databases">
        <title>Caerostris darwini draft genome.</title>
        <authorList>
            <person name="Kono N."/>
            <person name="Arakawa K."/>
        </authorList>
    </citation>
    <scope>NUCLEOTIDE SEQUENCE [LARGE SCALE GENOMIC DNA]</scope>
</reference>
<evidence type="ECO:0000313" key="2">
    <source>
        <dbReference type="Proteomes" id="UP001054837"/>
    </source>
</evidence>
<keyword evidence="2" id="KW-1185">Reference proteome</keyword>
<name>A0AAV4X3N9_9ARAC</name>
<evidence type="ECO:0000313" key="1">
    <source>
        <dbReference type="EMBL" id="GIY89139.1"/>
    </source>
</evidence>
<protein>
    <submittedName>
        <fullName evidence="1">Uncharacterized protein</fullName>
    </submittedName>
</protein>
<organism evidence="1 2">
    <name type="scientific">Caerostris darwini</name>
    <dbReference type="NCBI Taxonomy" id="1538125"/>
    <lineage>
        <taxon>Eukaryota</taxon>
        <taxon>Metazoa</taxon>
        <taxon>Ecdysozoa</taxon>
        <taxon>Arthropoda</taxon>
        <taxon>Chelicerata</taxon>
        <taxon>Arachnida</taxon>
        <taxon>Araneae</taxon>
        <taxon>Araneomorphae</taxon>
        <taxon>Entelegynae</taxon>
        <taxon>Araneoidea</taxon>
        <taxon>Araneidae</taxon>
        <taxon>Caerostris</taxon>
    </lineage>
</organism>
<dbReference type="AlphaFoldDB" id="A0AAV4X3N9"/>
<comment type="caution">
    <text evidence="1">The sequence shown here is derived from an EMBL/GenBank/DDBJ whole genome shotgun (WGS) entry which is preliminary data.</text>
</comment>
<accession>A0AAV4X3N9</accession>
<gene>
    <name evidence="1" type="ORF">CDAR_545891</name>
</gene>
<sequence>MATGKRVTDVEVGASVTSSFRNFLGNHDRLQNTQQQPIPIIPELILHDISEKSVIPNFTYLNTINNGRSPLDPPLKIINQFYLQFLSRYCAQIANRCKKNY</sequence>
<dbReference type="Proteomes" id="UP001054837">
    <property type="component" value="Unassembled WGS sequence"/>
</dbReference>